<dbReference type="InterPro" id="IPR036627">
    <property type="entry name" value="CobW-likC_sf"/>
</dbReference>
<dbReference type="InterPro" id="IPR051316">
    <property type="entry name" value="Zinc-reg_GTPase_activator"/>
</dbReference>
<evidence type="ECO:0000256" key="3">
    <source>
        <dbReference type="ARBA" id="ARBA00023186"/>
    </source>
</evidence>
<dbReference type="PANTHER" id="PTHR13748">
    <property type="entry name" value="COBW-RELATED"/>
    <property type="match status" value="1"/>
</dbReference>
<dbReference type="SUPFAM" id="SSF90002">
    <property type="entry name" value="Hypothetical protein YjiA, C-terminal domain"/>
    <property type="match status" value="1"/>
</dbReference>
<evidence type="ECO:0000313" key="9">
    <source>
        <dbReference type="EMBL" id="KXS10772.1"/>
    </source>
</evidence>
<organism evidence="9 10">
    <name type="scientific">Gonapodya prolifera (strain JEL478)</name>
    <name type="common">Monoblepharis prolifera</name>
    <dbReference type="NCBI Taxonomy" id="1344416"/>
    <lineage>
        <taxon>Eukaryota</taxon>
        <taxon>Fungi</taxon>
        <taxon>Fungi incertae sedis</taxon>
        <taxon>Chytridiomycota</taxon>
        <taxon>Chytridiomycota incertae sedis</taxon>
        <taxon>Monoblepharidomycetes</taxon>
        <taxon>Monoblepharidales</taxon>
        <taxon>Gonapodyaceae</taxon>
        <taxon>Gonapodya</taxon>
    </lineage>
</organism>
<evidence type="ECO:0000256" key="6">
    <source>
        <dbReference type="SAM" id="MobiDB-lite"/>
    </source>
</evidence>
<evidence type="ECO:0000313" key="10">
    <source>
        <dbReference type="Proteomes" id="UP000070544"/>
    </source>
</evidence>
<comment type="similarity">
    <text evidence="4">Belongs to the SIMIBI class G3E GTPase family. ZNG1 subfamily.</text>
</comment>
<dbReference type="Pfam" id="PF02492">
    <property type="entry name" value="cobW"/>
    <property type="match status" value="1"/>
</dbReference>
<reference evidence="9 10" key="1">
    <citation type="journal article" date="2015" name="Genome Biol. Evol.">
        <title>Phylogenomic analyses indicate that early fungi evolved digesting cell walls of algal ancestors of land plants.</title>
        <authorList>
            <person name="Chang Y."/>
            <person name="Wang S."/>
            <person name="Sekimoto S."/>
            <person name="Aerts A.L."/>
            <person name="Choi C."/>
            <person name="Clum A."/>
            <person name="LaButti K.M."/>
            <person name="Lindquist E.A."/>
            <person name="Yee Ngan C."/>
            <person name="Ohm R.A."/>
            <person name="Salamov A.A."/>
            <person name="Grigoriev I.V."/>
            <person name="Spatafora J.W."/>
            <person name="Berbee M.L."/>
        </authorList>
    </citation>
    <scope>NUCLEOTIDE SEQUENCE [LARGE SCALE GENOMIC DNA]</scope>
    <source>
        <strain evidence="9 10">JEL478</strain>
    </source>
</reference>
<sequence length="386" mass="41505">MRIPLLILTGFLGAGKTTLLNDLIRQLPSSELNIVVIENEFASNFGLVEHELDGGLQPAVQARVEEIYEFGFGCVCCSSSWELVRVLGKIAAGQQDKDESEDGIDENGANGTRERGKKVDWVVLETTGLADPGPIVELVTGRPDIAEHFEVARVVTVVDTPLFLGRLAGGGEDVVVSRRQSGSEDEDKPDDRSYKNEAREQVVHADLVILNKMDLVGTVAEADDVERAVAELNPRAERVRARFSEVDVAVLLGASTLGRVGDGGGCAVSKRAHDPDIDHIALFHKGPVTLEGVTELVRGLHRDYPGRILRVKGVLTVPRDGGGGGWDTVVVQGVGARELDVKRSAKEAGEAAESRVTLIGRRMGVLQKSVGEKLQGLGVAMPRYEL</sequence>
<evidence type="ECO:0000256" key="5">
    <source>
        <dbReference type="ARBA" id="ARBA00049117"/>
    </source>
</evidence>
<protein>
    <submittedName>
        <fullName evidence="9">CobW-domain-containing protein</fullName>
    </submittedName>
</protein>
<dbReference type="SUPFAM" id="SSF52540">
    <property type="entry name" value="P-loop containing nucleoside triphosphate hydrolases"/>
    <property type="match status" value="1"/>
</dbReference>
<keyword evidence="1" id="KW-0547">Nucleotide-binding</keyword>
<gene>
    <name evidence="9" type="ORF">M427DRAFT_36591</name>
</gene>
<accession>A0A139A1X6</accession>
<dbReference type="EMBL" id="KQ965814">
    <property type="protein sequence ID" value="KXS10772.1"/>
    <property type="molecule type" value="Genomic_DNA"/>
</dbReference>
<keyword evidence="2" id="KW-0378">Hydrolase</keyword>
<dbReference type="Proteomes" id="UP000070544">
    <property type="component" value="Unassembled WGS sequence"/>
</dbReference>
<name>A0A139A1X6_GONPJ</name>
<dbReference type="OrthoDB" id="258627at2759"/>
<proteinExistence type="inferred from homology"/>
<feature type="domain" description="CobW C-terminal" evidence="8">
    <location>
        <begin position="279"/>
        <end position="363"/>
    </location>
</feature>
<dbReference type="InterPro" id="IPR027417">
    <property type="entry name" value="P-loop_NTPase"/>
</dbReference>
<dbReference type="AlphaFoldDB" id="A0A139A1X6"/>
<dbReference type="InterPro" id="IPR011629">
    <property type="entry name" value="CobW-like_C"/>
</dbReference>
<evidence type="ECO:0000256" key="1">
    <source>
        <dbReference type="ARBA" id="ARBA00022741"/>
    </source>
</evidence>
<feature type="region of interest" description="Disordered" evidence="6">
    <location>
        <begin position="175"/>
        <end position="196"/>
    </location>
</feature>
<evidence type="ECO:0000256" key="4">
    <source>
        <dbReference type="ARBA" id="ARBA00034320"/>
    </source>
</evidence>
<keyword evidence="3" id="KW-0143">Chaperone</keyword>
<evidence type="ECO:0000259" key="7">
    <source>
        <dbReference type="Pfam" id="PF02492"/>
    </source>
</evidence>
<comment type="catalytic activity">
    <reaction evidence="5">
        <text>GTP + H2O = GDP + phosphate + H(+)</text>
        <dbReference type="Rhea" id="RHEA:19669"/>
        <dbReference type="ChEBI" id="CHEBI:15377"/>
        <dbReference type="ChEBI" id="CHEBI:15378"/>
        <dbReference type="ChEBI" id="CHEBI:37565"/>
        <dbReference type="ChEBI" id="CHEBI:43474"/>
        <dbReference type="ChEBI" id="CHEBI:58189"/>
    </reaction>
    <physiologicalReaction direction="left-to-right" evidence="5">
        <dbReference type="Rhea" id="RHEA:19670"/>
    </physiologicalReaction>
</comment>
<dbReference type="GO" id="GO:0000166">
    <property type="term" value="F:nucleotide binding"/>
    <property type="evidence" value="ECO:0007669"/>
    <property type="project" value="UniProtKB-KW"/>
</dbReference>
<dbReference type="Gene3D" id="3.40.50.300">
    <property type="entry name" value="P-loop containing nucleotide triphosphate hydrolases"/>
    <property type="match status" value="1"/>
</dbReference>
<feature type="domain" description="CobW/HypB/UreG nucleotide-binding" evidence="7">
    <location>
        <begin position="5"/>
        <end position="238"/>
    </location>
</feature>
<dbReference type="Pfam" id="PF07683">
    <property type="entry name" value="CobW_C"/>
    <property type="match status" value="1"/>
</dbReference>
<dbReference type="STRING" id="1344416.A0A139A1X6"/>
<dbReference type="GO" id="GO:0016787">
    <property type="term" value="F:hydrolase activity"/>
    <property type="evidence" value="ECO:0007669"/>
    <property type="project" value="UniProtKB-KW"/>
</dbReference>
<evidence type="ECO:0000259" key="8">
    <source>
        <dbReference type="Pfam" id="PF07683"/>
    </source>
</evidence>
<evidence type="ECO:0000256" key="2">
    <source>
        <dbReference type="ARBA" id="ARBA00022801"/>
    </source>
</evidence>
<dbReference type="Gene3D" id="3.30.1220.10">
    <property type="entry name" value="CobW-like, C-terminal domain"/>
    <property type="match status" value="1"/>
</dbReference>
<dbReference type="InterPro" id="IPR003495">
    <property type="entry name" value="CobW/HypB/UreG_nucleotide-bd"/>
</dbReference>
<dbReference type="CDD" id="cd03112">
    <property type="entry name" value="CobW-like"/>
    <property type="match status" value="1"/>
</dbReference>
<keyword evidence="10" id="KW-1185">Reference proteome</keyword>